<evidence type="ECO:0000313" key="2">
    <source>
        <dbReference type="Proteomes" id="UP000004994"/>
    </source>
</evidence>
<accession>A0A3Q7FTJ1</accession>
<dbReference type="EnsemblPlants" id="Solyc03g120495.1.1">
    <property type="protein sequence ID" value="Solyc03g120495.1.1"/>
    <property type="gene ID" value="Solyc03g120495.1"/>
</dbReference>
<dbReference type="AlphaFoldDB" id="A0A3Q7FTJ1"/>
<sequence>MALLLWLKSSRICPLTPHQASPGPQSSSMSTAFSQNFFLLALILPSSLSLKQLWPPPGMKFENMSCKSKKSHHDFPNKN</sequence>
<name>A0A3Q7FTJ1_SOLLC</name>
<proteinExistence type="predicted"/>
<evidence type="ECO:0000313" key="1">
    <source>
        <dbReference type="EnsemblPlants" id="Solyc03g120495.1.1"/>
    </source>
</evidence>
<reference evidence="1" key="2">
    <citation type="submission" date="2019-01" db="UniProtKB">
        <authorList>
            <consortium name="EnsemblPlants"/>
        </authorList>
    </citation>
    <scope>IDENTIFICATION</scope>
    <source>
        <strain evidence="1">cv. Heinz 1706</strain>
    </source>
</reference>
<keyword evidence="2" id="KW-1185">Reference proteome</keyword>
<dbReference type="Gramene" id="Solyc03g120495.1.1">
    <property type="protein sequence ID" value="Solyc03g120495.1.1"/>
    <property type="gene ID" value="Solyc03g120495.1"/>
</dbReference>
<dbReference type="Proteomes" id="UP000004994">
    <property type="component" value="Chromosome 3"/>
</dbReference>
<protein>
    <submittedName>
        <fullName evidence="1">Uncharacterized protein</fullName>
    </submittedName>
</protein>
<reference evidence="1" key="1">
    <citation type="journal article" date="2012" name="Nature">
        <title>The tomato genome sequence provides insights into fleshy fruit evolution.</title>
        <authorList>
            <consortium name="Tomato Genome Consortium"/>
        </authorList>
    </citation>
    <scope>NUCLEOTIDE SEQUENCE [LARGE SCALE GENOMIC DNA]</scope>
    <source>
        <strain evidence="1">cv. Heinz 1706</strain>
    </source>
</reference>
<organism evidence="1">
    <name type="scientific">Solanum lycopersicum</name>
    <name type="common">Tomato</name>
    <name type="synonym">Lycopersicon esculentum</name>
    <dbReference type="NCBI Taxonomy" id="4081"/>
    <lineage>
        <taxon>Eukaryota</taxon>
        <taxon>Viridiplantae</taxon>
        <taxon>Streptophyta</taxon>
        <taxon>Embryophyta</taxon>
        <taxon>Tracheophyta</taxon>
        <taxon>Spermatophyta</taxon>
        <taxon>Magnoliopsida</taxon>
        <taxon>eudicotyledons</taxon>
        <taxon>Gunneridae</taxon>
        <taxon>Pentapetalae</taxon>
        <taxon>asterids</taxon>
        <taxon>lamiids</taxon>
        <taxon>Solanales</taxon>
        <taxon>Solanaceae</taxon>
        <taxon>Solanoideae</taxon>
        <taxon>Solaneae</taxon>
        <taxon>Solanum</taxon>
        <taxon>Solanum subgen. Lycopersicon</taxon>
    </lineage>
</organism>
<dbReference type="InParanoid" id="A0A3Q7FTJ1"/>